<protein>
    <submittedName>
        <fullName evidence="2">Uncharacterized protein</fullName>
    </submittedName>
</protein>
<name>A0A1C5AAG7_9ACTN</name>
<keyword evidence="1" id="KW-1133">Transmembrane helix</keyword>
<gene>
    <name evidence="2" type="ORF">GA0070563_11253</name>
</gene>
<keyword evidence="3" id="KW-1185">Reference proteome</keyword>
<organism evidence="2 3">
    <name type="scientific">Micromonospora carbonacea</name>
    <dbReference type="NCBI Taxonomy" id="47853"/>
    <lineage>
        <taxon>Bacteria</taxon>
        <taxon>Bacillati</taxon>
        <taxon>Actinomycetota</taxon>
        <taxon>Actinomycetes</taxon>
        <taxon>Micromonosporales</taxon>
        <taxon>Micromonosporaceae</taxon>
        <taxon>Micromonospora</taxon>
    </lineage>
</organism>
<dbReference type="RefSeq" id="WP_074476848.1">
    <property type="nucleotide sequence ID" value="NZ_FMCT01000012.1"/>
</dbReference>
<evidence type="ECO:0000313" key="2">
    <source>
        <dbReference type="EMBL" id="SCF42223.1"/>
    </source>
</evidence>
<keyword evidence="1" id="KW-0812">Transmembrane</keyword>
<dbReference type="Proteomes" id="UP000183585">
    <property type="component" value="Unassembled WGS sequence"/>
</dbReference>
<evidence type="ECO:0000256" key="1">
    <source>
        <dbReference type="SAM" id="Phobius"/>
    </source>
</evidence>
<feature type="transmembrane region" description="Helical" evidence="1">
    <location>
        <begin position="53"/>
        <end position="73"/>
    </location>
</feature>
<dbReference type="AlphaFoldDB" id="A0A1C5AAG7"/>
<dbReference type="EMBL" id="FMCT01000012">
    <property type="protein sequence ID" value="SCF42223.1"/>
    <property type="molecule type" value="Genomic_DNA"/>
</dbReference>
<sequence>MNAGQDADEQNTAGLLHAGFGLLARLTGVVAAVAAVGLLAGLTVAPDWKVRSIAALVVFGGLSVLLNAVSVAYRPEVER</sequence>
<reference evidence="3" key="1">
    <citation type="submission" date="2016-06" db="EMBL/GenBank/DDBJ databases">
        <authorList>
            <person name="Varghese N."/>
            <person name="Submissions Spin"/>
        </authorList>
    </citation>
    <scope>NUCLEOTIDE SEQUENCE [LARGE SCALE GENOMIC DNA]</scope>
    <source>
        <strain evidence="3">DSM 43168</strain>
    </source>
</reference>
<keyword evidence="1" id="KW-0472">Membrane</keyword>
<feature type="transmembrane region" description="Helical" evidence="1">
    <location>
        <begin position="20"/>
        <end position="41"/>
    </location>
</feature>
<accession>A0A1C5AAG7</accession>
<evidence type="ECO:0000313" key="3">
    <source>
        <dbReference type="Proteomes" id="UP000183585"/>
    </source>
</evidence>
<proteinExistence type="predicted"/>